<dbReference type="PANTHER" id="PTHR32089:SF112">
    <property type="entry name" value="LYSOZYME-LIKE PROTEIN-RELATED"/>
    <property type="match status" value="1"/>
</dbReference>
<dbReference type="PROSITE" id="PS50111">
    <property type="entry name" value="CHEMOTAXIS_TRANSDUC_2"/>
    <property type="match status" value="1"/>
</dbReference>
<organism evidence="5 6">
    <name type="scientific">Phreatobacter aquaticus</name>
    <dbReference type="NCBI Taxonomy" id="2570229"/>
    <lineage>
        <taxon>Bacteria</taxon>
        <taxon>Pseudomonadati</taxon>
        <taxon>Pseudomonadota</taxon>
        <taxon>Alphaproteobacteria</taxon>
        <taxon>Hyphomicrobiales</taxon>
        <taxon>Phreatobacteraceae</taxon>
        <taxon>Phreatobacter</taxon>
    </lineage>
</organism>
<name>A0A4D7QMR0_9HYPH</name>
<evidence type="ECO:0000313" key="6">
    <source>
        <dbReference type="Proteomes" id="UP000298588"/>
    </source>
</evidence>
<evidence type="ECO:0000259" key="4">
    <source>
        <dbReference type="PROSITE" id="PS50111"/>
    </source>
</evidence>
<dbReference type="Pfam" id="PF07238">
    <property type="entry name" value="PilZ"/>
    <property type="match status" value="1"/>
</dbReference>
<accession>A0A4D7QMR0</accession>
<keyword evidence="6" id="KW-1185">Reference proteome</keyword>
<evidence type="ECO:0000313" key="5">
    <source>
        <dbReference type="EMBL" id="QCK86786.1"/>
    </source>
</evidence>
<dbReference type="Gene3D" id="2.40.10.220">
    <property type="entry name" value="predicted glycosyltransferase like domains"/>
    <property type="match status" value="1"/>
</dbReference>
<proteinExistence type="inferred from homology"/>
<dbReference type="GO" id="GO:0035438">
    <property type="term" value="F:cyclic-di-GMP binding"/>
    <property type="evidence" value="ECO:0007669"/>
    <property type="project" value="InterPro"/>
</dbReference>
<dbReference type="Pfam" id="PF00015">
    <property type="entry name" value="MCPsignal"/>
    <property type="match status" value="1"/>
</dbReference>
<keyword evidence="1 3" id="KW-0807">Transducer</keyword>
<dbReference type="RefSeq" id="WP_137100117.1">
    <property type="nucleotide sequence ID" value="NZ_CP039865.1"/>
</dbReference>
<comment type="similarity">
    <text evidence="2">Belongs to the methyl-accepting chemotaxis (MCP) protein family.</text>
</comment>
<protein>
    <recommendedName>
        <fullName evidence="4">Methyl-accepting transducer domain-containing protein</fullName>
    </recommendedName>
</protein>
<dbReference type="PANTHER" id="PTHR32089">
    <property type="entry name" value="METHYL-ACCEPTING CHEMOTAXIS PROTEIN MCPB"/>
    <property type="match status" value="1"/>
</dbReference>
<dbReference type="InterPro" id="IPR004089">
    <property type="entry name" value="MCPsignal_dom"/>
</dbReference>
<sequence>MAFGLKWTRKRPIPTGEPVQAASHGDAVEIARLKAEIAQVRDTIDLVESDLMKVIGDVSASTHDVHEGTVAASRALSAIRERSRSLDRLASSASENGRQLAAATEEFAQSAREIGGQVRHATRLTETAIVAADAASTSVDGLRSSSAEIDEVVGLIAKIARQTNLLALNATIEAARAGELGKGFAVVATEVKMLSQETQRATDEIARRIGKLQADSQASIVAVQDIAGAVEAIRPVFEQVAGAVDQQIETIGDLSQSATETSRFIETVSTGASAIDAAAHEAEETSHAADLAGQRAGELSEKLRSRFTIFLRQSEIGDRRRFDRLPADIAVRVRLASGDVDGKTVDISEDGMLLAVAGAERFQVGQTYPCTLTAIGALRATIVSRSGLGLHCQFANLDGETRSRLAEKLAALREVDAERVRRVLDASAEISQAIEQAAQARKLSRDDMFDNDYKPIPGTNPVQFTTRYLAALEAVLPAIQERWLGLDKQMVFCATLDRNAYLPVHNAAFSKPQKPDDPVWNAANCRNKRIFDDRAGLSAARSVRPYLIQSYARDMGNGVVVMMKEIDAPVRVFGKHWGGLRMAYRL</sequence>
<dbReference type="Gene3D" id="1.10.287.950">
    <property type="entry name" value="Methyl-accepting chemotaxis protein"/>
    <property type="match status" value="1"/>
</dbReference>
<evidence type="ECO:0000256" key="2">
    <source>
        <dbReference type="ARBA" id="ARBA00029447"/>
    </source>
</evidence>
<dbReference type="SUPFAM" id="SSF58104">
    <property type="entry name" value="Methyl-accepting chemotaxis protein (MCP) signaling domain"/>
    <property type="match status" value="1"/>
</dbReference>
<gene>
    <name evidence="5" type="ORF">E8L99_13990</name>
</gene>
<dbReference type="GO" id="GO:0007165">
    <property type="term" value="P:signal transduction"/>
    <property type="evidence" value="ECO:0007669"/>
    <property type="project" value="UniProtKB-KW"/>
</dbReference>
<dbReference type="GO" id="GO:0004888">
    <property type="term" value="F:transmembrane signaling receptor activity"/>
    <property type="evidence" value="ECO:0007669"/>
    <property type="project" value="InterPro"/>
</dbReference>
<dbReference type="InterPro" id="IPR009875">
    <property type="entry name" value="PilZ_domain"/>
</dbReference>
<reference evidence="5 6" key="1">
    <citation type="submission" date="2019-04" db="EMBL/GenBank/DDBJ databases">
        <title>Phreatobacter aquaticus sp. nov.</title>
        <authorList>
            <person name="Choi A."/>
            <person name="Baek K."/>
        </authorList>
    </citation>
    <scope>NUCLEOTIDE SEQUENCE [LARGE SCALE GENOMIC DNA]</scope>
    <source>
        <strain evidence="5 6">NMCR1094</strain>
    </source>
</reference>
<dbReference type="SMART" id="SM00283">
    <property type="entry name" value="MA"/>
    <property type="match status" value="1"/>
</dbReference>
<evidence type="ECO:0000256" key="3">
    <source>
        <dbReference type="PROSITE-ProRule" id="PRU00284"/>
    </source>
</evidence>
<dbReference type="Proteomes" id="UP000298588">
    <property type="component" value="Chromosome"/>
</dbReference>
<dbReference type="EMBL" id="CP039865">
    <property type="protein sequence ID" value="QCK86786.1"/>
    <property type="molecule type" value="Genomic_DNA"/>
</dbReference>
<dbReference type="GO" id="GO:0016020">
    <property type="term" value="C:membrane"/>
    <property type="evidence" value="ECO:0007669"/>
    <property type="project" value="InterPro"/>
</dbReference>
<dbReference type="SUPFAM" id="SSF141371">
    <property type="entry name" value="PilZ domain-like"/>
    <property type="match status" value="1"/>
</dbReference>
<dbReference type="KEGG" id="paqt:E8L99_13990"/>
<evidence type="ECO:0000256" key="1">
    <source>
        <dbReference type="ARBA" id="ARBA00023224"/>
    </source>
</evidence>
<dbReference type="InterPro" id="IPR004090">
    <property type="entry name" value="Chemotax_Me-accpt_rcpt"/>
</dbReference>
<dbReference type="OrthoDB" id="2489132at2"/>
<feature type="domain" description="Methyl-accepting transducer" evidence="4">
    <location>
        <begin position="61"/>
        <end position="290"/>
    </location>
</feature>
<dbReference type="PRINTS" id="PR00260">
    <property type="entry name" value="CHEMTRNSDUCR"/>
</dbReference>
<dbReference type="AlphaFoldDB" id="A0A4D7QMR0"/>
<dbReference type="GO" id="GO:0006935">
    <property type="term" value="P:chemotaxis"/>
    <property type="evidence" value="ECO:0007669"/>
    <property type="project" value="InterPro"/>
</dbReference>